<evidence type="ECO:0000256" key="2">
    <source>
        <dbReference type="SAM" id="Phobius"/>
    </source>
</evidence>
<comment type="caution">
    <text evidence="4">The sequence shown here is derived from an EMBL/GenBank/DDBJ whole genome shotgun (WGS) entry which is preliminary data.</text>
</comment>
<dbReference type="EMBL" id="AZBU02000004">
    <property type="protein sequence ID" value="TKR81287.1"/>
    <property type="molecule type" value="Genomic_DNA"/>
</dbReference>
<dbReference type="Gene3D" id="6.10.250.2810">
    <property type="match status" value="1"/>
</dbReference>
<dbReference type="InterPro" id="IPR036719">
    <property type="entry name" value="Neuro-gated_channel_TM_sf"/>
</dbReference>
<dbReference type="OrthoDB" id="8890589at2759"/>
<feature type="domain" description="Neurotransmitter-gated ion-channel transmembrane" evidence="3">
    <location>
        <begin position="3"/>
        <end position="67"/>
    </location>
</feature>
<sequence length="135" mass="14847">MIPARTMLGVNSLLALTFQFGNIMRNLPRVSYVKALDVWMLSCLTFVFCSLLELALVGSMSSKNETKCAKTSCSPRSPSPCPPSSPRICKHSNAQTSPHGFRSYGSTSGDPRMRKKLILTTSGNLLNNSNRHPER</sequence>
<accession>A0A4U5NE74</accession>
<dbReference type="GO" id="GO:0016020">
    <property type="term" value="C:membrane"/>
    <property type="evidence" value="ECO:0007669"/>
    <property type="project" value="InterPro"/>
</dbReference>
<reference evidence="4" key="2">
    <citation type="journal article" date="2015" name="Genome Biol.">
        <title>Comparative genomics of Steinernema reveals deeply conserved gene regulatory networks.</title>
        <authorList>
            <person name="Dillman A.R."/>
            <person name="Macchietto M."/>
            <person name="Porter C.F."/>
            <person name="Rogers A."/>
            <person name="Williams B."/>
            <person name="Antoshechkin I."/>
            <person name="Lee M.M."/>
            <person name="Goodwin Z."/>
            <person name="Lu X."/>
            <person name="Lewis E.E."/>
            <person name="Goodrich-Blair H."/>
            <person name="Stock S.P."/>
            <person name="Adams B.J."/>
            <person name="Sternberg P.W."/>
            <person name="Mortazavi A."/>
        </authorList>
    </citation>
    <scope>NUCLEOTIDE SEQUENCE [LARGE SCALE GENOMIC DNA]</scope>
    <source>
        <strain evidence="4">ALL</strain>
    </source>
</reference>
<gene>
    <name evidence="4" type="ORF">L596_015183</name>
</gene>
<name>A0A4U5NE74_STECR</name>
<dbReference type="InterPro" id="IPR006029">
    <property type="entry name" value="Neurotrans-gated_channel_TM"/>
</dbReference>
<dbReference type="CDD" id="cd19049">
    <property type="entry name" value="LGIC_TM_anion"/>
    <property type="match status" value="1"/>
</dbReference>
<dbReference type="PRINTS" id="PR00253">
    <property type="entry name" value="GABAARECEPTR"/>
</dbReference>
<proteinExistence type="predicted"/>
<keyword evidence="2" id="KW-0472">Membrane</keyword>
<keyword evidence="2" id="KW-0812">Transmembrane</keyword>
<dbReference type="GO" id="GO:0005230">
    <property type="term" value="F:extracellular ligand-gated monoatomic ion channel activity"/>
    <property type="evidence" value="ECO:0007669"/>
    <property type="project" value="UniProtKB-ARBA"/>
</dbReference>
<protein>
    <recommendedName>
        <fullName evidence="3">Neurotransmitter-gated ion-channel transmembrane domain-containing protein</fullName>
    </recommendedName>
</protein>
<feature type="region of interest" description="Disordered" evidence="1">
    <location>
        <begin position="66"/>
        <end position="113"/>
    </location>
</feature>
<evidence type="ECO:0000256" key="1">
    <source>
        <dbReference type="SAM" id="MobiDB-lite"/>
    </source>
</evidence>
<dbReference type="GO" id="GO:0004888">
    <property type="term" value="F:transmembrane signaling receptor activity"/>
    <property type="evidence" value="ECO:0007669"/>
    <property type="project" value="InterPro"/>
</dbReference>
<feature type="transmembrane region" description="Helical" evidence="2">
    <location>
        <begin position="38"/>
        <end position="57"/>
    </location>
</feature>
<evidence type="ECO:0000313" key="4">
    <source>
        <dbReference type="EMBL" id="TKR81287.1"/>
    </source>
</evidence>
<dbReference type="InterPro" id="IPR006028">
    <property type="entry name" value="GABAA/Glycine_rcpt"/>
</dbReference>
<organism evidence="4">
    <name type="scientific">Steinernema carpocapsae</name>
    <name type="common">Entomopathogenic nematode</name>
    <dbReference type="NCBI Taxonomy" id="34508"/>
    <lineage>
        <taxon>Eukaryota</taxon>
        <taxon>Metazoa</taxon>
        <taxon>Ecdysozoa</taxon>
        <taxon>Nematoda</taxon>
        <taxon>Chromadorea</taxon>
        <taxon>Rhabditida</taxon>
        <taxon>Tylenchina</taxon>
        <taxon>Panagrolaimomorpha</taxon>
        <taxon>Strongyloidoidea</taxon>
        <taxon>Steinernematidae</taxon>
        <taxon>Steinernema</taxon>
    </lineage>
</organism>
<dbReference type="AlphaFoldDB" id="A0A4U5NE74"/>
<reference evidence="4" key="3">
    <citation type="journal article" date="2019" name="G3 (Bethesda)">
        <title>Hybrid Assembly of the Genome of the Entomopathogenic Nematode Steinernema carpocapsae Identifies the X-Chromosome.</title>
        <authorList>
            <person name="Serra L."/>
            <person name="Macchietto M."/>
            <person name="Macias-Munoz A."/>
            <person name="McGill C.J."/>
            <person name="Rodriguez I.M."/>
            <person name="Rodriguez B."/>
            <person name="Murad R."/>
            <person name="Mortazavi A."/>
        </authorList>
    </citation>
    <scope>NUCLEOTIDE SEQUENCE</scope>
    <source>
        <strain evidence="4">ALL</strain>
    </source>
</reference>
<keyword evidence="2" id="KW-1133">Transmembrane helix</keyword>
<dbReference type="SUPFAM" id="SSF90112">
    <property type="entry name" value="Neurotransmitter-gated ion-channel transmembrane pore"/>
    <property type="match status" value="1"/>
</dbReference>
<evidence type="ECO:0000259" key="3">
    <source>
        <dbReference type="Pfam" id="PF02932"/>
    </source>
</evidence>
<dbReference type="Pfam" id="PF02932">
    <property type="entry name" value="Neur_chan_memb"/>
    <property type="match status" value="1"/>
</dbReference>
<reference evidence="4" key="1">
    <citation type="submission" date="2013-11" db="EMBL/GenBank/DDBJ databases">
        <authorList>
            <person name="Sternberg P."/>
            <person name="Dillman A."/>
            <person name="Macchietto M."/>
        </authorList>
    </citation>
    <scope>NUCLEOTIDE SEQUENCE</scope>
    <source>
        <strain evidence="4">ALL</strain>
    </source>
</reference>
<feature type="compositionally biased region" description="Polar residues" evidence="1">
    <location>
        <begin position="92"/>
        <end position="109"/>
    </location>
</feature>